<feature type="compositionally biased region" description="Basic and acidic residues" evidence="5">
    <location>
        <begin position="166"/>
        <end position="177"/>
    </location>
</feature>
<feature type="domain" description="AAA+ ATPase" evidence="6">
    <location>
        <begin position="257"/>
        <end position="392"/>
    </location>
</feature>
<evidence type="ECO:0000256" key="5">
    <source>
        <dbReference type="SAM" id="MobiDB-lite"/>
    </source>
</evidence>
<organism evidence="9 10">
    <name type="scientific">Halorarum salinum</name>
    <dbReference type="NCBI Taxonomy" id="2743089"/>
    <lineage>
        <taxon>Archaea</taxon>
        <taxon>Methanobacteriati</taxon>
        <taxon>Methanobacteriota</taxon>
        <taxon>Stenosarchaea group</taxon>
        <taxon>Halobacteria</taxon>
        <taxon>Halobacteriales</taxon>
        <taxon>Haloferacaceae</taxon>
        <taxon>Halorarum</taxon>
    </lineage>
</organism>
<dbReference type="InterPro" id="IPR027417">
    <property type="entry name" value="P-loop_NTPase"/>
</dbReference>
<dbReference type="FunFam" id="3.40.50.300:FF:000012">
    <property type="entry name" value="Transitional endoplasmic reticulum ATPase"/>
    <property type="match status" value="1"/>
</dbReference>
<accession>A0A7D5LAG6</accession>
<dbReference type="SUPFAM" id="SSF50692">
    <property type="entry name" value="ADC-like"/>
    <property type="match status" value="1"/>
</dbReference>
<keyword evidence="10" id="KW-1185">Reference proteome</keyword>
<dbReference type="PANTHER" id="PTHR23077:SF171">
    <property type="entry name" value="NUCLEAR VALOSIN-CONTAINING PROTEIN-LIKE"/>
    <property type="match status" value="1"/>
</dbReference>
<dbReference type="GO" id="GO:0005737">
    <property type="term" value="C:cytoplasm"/>
    <property type="evidence" value="ECO:0007669"/>
    <property type="project" value="UniProtKB-ARBA"/>
</dbReference>
<dbReference type="InterPro" id="IPR003959">
    <property type="entry name" value="ATPase_AAA_core"/>
</dbReference>
<dbReference type="PANTHER" id="PTHR23077">
    <property type="entry name" value="AAA-FAMILY ATPASE"/>
    <property type="match status" value="1"/>
</dbReference>
<dbReference type="AlphaFoldDB" id="A0A7D5LAG6"/>
<keyword evidence="2" id="KW-0547">Nucleotide-binding</keyword>
<dbReference type="FunFam" id="3.40.50.300:FF:001025">
    <property type="entry name" value="ATPase family, AAA domain-containing 2B"/>
    <property type="match status" value="1"/>
</dbReference>
<proteinExistence type="inferred from homology"/>
<dbReference type="Pfam" id="PF00004">
    <property type="entry name" value="AAA"/>
    <property type="match status" value="2"/>
</dbReference>
<protein>
    <submittedName>
        <fullName evidence="9">AAA family ATPase</fullName>
    </submittedName>
</protein>
<dbReference type="RefSeq" id="WP_179268396.1">
    <property type="nucleotide sequence ID" value="NZ_CP058579.1"/>
</dbReference>
<feature type="compositionally biased region" description="Low complexity" evidence="5">
    <location>
        <begin position="212"/>
        <end position="221"/>
    </location>
</feature>
<evidence type="ECO:0000313" key="10">
    <source>
        <dbReference type="Proteomes" id="UP000509626"/>
    </source>
</evidence>
<gene>
    <name evidence="9" type="ORF">HUG12_08765</name>
</gene>
<dbReference type="Pfam" id="PF17862">
    <property type="entry name" value="AAA_lid_3"/>
    <property type="match status" value="2"/>
</dbReference>
<dbReference type="GO" id="GO:0005524">
    <property type="term" value="F:ATP binding"/>
    <property type="evidence" value="ECO:0007669"/>
    <property type="project" value="UniProtKB-KW"/>
</dbReference>
<evidence type="ECO:0000259" key="8">
    <source>
        <dbReference type="SMART" id="SM01073"/>
    </source>
</evidence>
<dbReference type="InterPro" id="IPR004201">
    <property type="entry name" value="Cdc48_dom2"/>
</dbReference>
<evidence type="ECO:0000256" key="1">
    <source>
        <dbReference type="ARBA" id="ARBA00009833"/>
    </source>
</evidence>
<dbReference type="SMART" id="SM00382">
    <property type="entry name" value="AAA"/>
    <property type="match status" value="2"/>
</dbReference>
<dbReference type="InterPro" id="IPR003593">
    <property type="entry name" value="AAA+_ATPase"/>
</dbReference>
<reference evidence="9 10" key="1">
    <citation type="submission" date="2020-06" db="EMBL/GenBank/DDBJ databases">
        <title>NJ-3-1, isolated from saline soil.</title>
        <authorList>
            <person name="Cui H.L."/>
            <person name="Shi X."/>
        </authorList>
    </citation>
    <scope>NUCLEOTIDE SEQUENCE [LARGE SCALE GENOMIC DNA]</scope>
    <source>
        <strain evidence="9 10">NJ-3-1</strain>
    </source>
</reference>
<dbReference type="InterPro" id="IPR041569">
    <property type="entry name" value="AAA_lid_3"/>
</dbReference>
<dbReference type="SMART" id="SM01072">
    <property type="entry name" value="CDC48_2"/>
    <property type="match status" value="1"/>
</dbReference>
<dbReference type="InterPro" id="IPR050168">
    <property type="entry name" value="AAA_ATPase_domain"/>
</dbReference>
<dbReference type="InterPro" id="IPR003960">
    <property type="entry name" value="ATPase_AAA_CS"/>
</dbReference>
<dbReference type="Gene3D" id="3.40.50.300">
    <property type="entry name" value="P-loop containing nucleotide triphosphate hydrolases"/>
    <property type="match status" value="2"/>
</dbReference>
<evidence type="ECO:0000256" key="4">
    <source>
        <dbReference type="ARBA" id="ARBA00023054"/>
    </source>
</evidence>
<feature type="domain" description="CDC48 N-terminal subdomain" evidence="8">
    <location>
        <begin position="8"/>
        <end position="91"/>
    </location>
</feature>
<dbReference type="KEGG" id="halu:HUG12_08765"/>
<dbReference type="InterPro" id="IPR003338">
    <property type="entry name" value="CDC4_N-term_subdom"/>
</dbReference>
<feature type="region of interest" description="Disordered" evidence="5">
    <location>
        <begin position="155"/>
        <end position="223"/>
    </location>
</feature>
<dbReference type="Gene3D" id="1.10.8.60">
    <property type="match status" value="2"/>
</dbReference>
<evidence type="ECO:0000256" key="2">
    <source>
        <dbReference type="ARBA" id="ARBA00022741"/>
    </source>
</evidence>
<dbReference type="Pfam" id="PF02933">
    <property type="entry name" value="CDC48_2"/>
    <property type="match status" value="1"/>
</dbReference>
<name>A0A7D5LAG6_9EURY</name>
<keyword evidence="3" id="KW-0067">ATP-binding</keyword>
<dbReference type="SUPFAM" id="SSF52540">
    <property type="entry name" value="P-loop containing nucleoside triphosphate hydrolases"/>
    <property type="match status" value="2"/>
</dbReference>
<evidence type="ECO:0000259" key="6">
    <source>
        <dbReference type="SMART" id="SM00382"/>
    </source>
</evidence>
<dbReference type="GO" id="GO:0016887">
    <property type="term" value="F:ATP hydrolysis activity"/>
    <property type="evidence" value="ECO:0007669"/>
    <property type="project" value="InterPro"/>
</dbReference>
<evidence type="ECO:0000259" key="7">
    <source>
        <dbReference type="SMART" id="SM01072"/>
    </source>
</evidence>
<dbReference type="InterPro" id="IPR029067">
    <property type="entry name" value="CDC48_domain_2-like_sf"/>
</dbReference>
<dbReference type="FunFam" id="1.10.8.60:FF:000178">
    <property type="entry name" value="CDC48/VCP homolog, AAA superfamily"/>
    <property type="match status" value="1"/>
</dbReference>
<feature type="domain" description="CDC48" evidence="7">
    <location>
        <begin position="109"/>
        <end position="172"/>
    </location>
</feature>
<sequence length="748" mass="78658">MSDDDGIALQVRGAAKRDAGRGIARLPASAMSALGVLSGETVRIAGDRETVAKVWPAGAEADDGELLIDAETRTNAGARIGESVRVTAESVDAADAVTLTAPAALDDVDIDDATLARAAKRDLDGRPVTAGEQVRLAHLGGNVFVVGDTDPAGPVRINDGTRVTVRRREGADGERTRSTSGATRTGVGGESGGASAGTGGAGETGGAGGTPAPGAPAAGGVSYEDIGGLDEELDLVRETIELPLSEPEVFTRLGIDPPKGVLLHGPPGTGKTLIAKAVAHEVDATFLSISGPEITSKYKGESEERLRDIFREADENAPAIIFFDEIDSIAGEREEGGDMENRVVGQLLSLMDGLDAREDVIVIGATNRVDSLDPALRRGGRFDREIEIGVPGEAGRREILEVHTRRMPLSDDVDLDRLAARTYGFVGADVDSLTTEAALTALRRVRHDDADADLAGVEVTRADFEAAMASVEPSAMREYVAEKPSTTFDDVGGLTEAKEALERTVTWPLTYGPLFEAADADPPTGVLLWGPPGTGKTLLARAIAGESEVNFIQVAGPELLDRYVGESEKAVRELFERARQAAPAIVFFDEIDALAGDRDLAGGDSGVGERVVSQLLTEFDRASGNPNLAVLAATNRKERLDDALLRPGRLESHVEVPAPEEEARLEILRVHTERKPLAGDVDIEDLASRTAGYSGADLTAVAREATMRAVERVADEHGDDANEHADELSVTMADFESALESVSPTLSS</sequence>
<dbReference type="GeneID" id="56037546"/>
<dbReference type="InterPro" id="IPR009010">
    <property type="entry name" value="Asp_de-COase-like_dom_sf"/>
</dbReference>
<evidence type="ECO:0000313" key="9">
    <source>
        <dbReference type="EMBL" id="QLG61811.1"/>
    </source>
</evidence>
<dbReference type="SUPFAM" id="SSF54585">
    <property type="entry name" value="Cdc48 domain 2-like"/>
    <property type="match status" value="1"/>
</dbReference>
<evidence type="ECO:0000256" key="3">
    <source>
        <dbReference type="ARBA" id="ARBA00022840"/>
    </source>
</evidence>
<comment type="similarity">
    <text evidence="1">Belongs to the AAA ATPase family. CDC48 subfamily.</text>
</comment>
<feature type="compositionally biased region" description="Gly residues" evidence="5">
    <location>
        <begin position="186"/>
        <end position="211"/>
    </location>
</feature>
<dbReference type="PROSITE" id="PS00674">
    <property type="entry name" value="AAA"/>
    <property type="match status" value="2"/>
</dbReference>
<dbReference type="Gene3D" id="3.10.330.10">
    <property type="match status" value="1"/>
</dbReference>
<dbReference type="Pfam" id="PF02359">
    <property type="entry name" value="CDC48_N"/>
    <property type="match status" value="1"/>
</dbReference>
<dbReference type="SMART" id="SM01073">
    <property type="entry name" value="CDC48_N"/>
    <property type="match status" value="1"/>
</dbReference>
<dbReference type="FunFam" id="2.40.40.20:FF:000007">
    <property type="entry name" value="AAA family ATPase"/>
    <property type="match status" value="1"/>
</dbReference>
<dbReference type="Gene3D" id="2.40.40.20">
    <property type="match status" value="1"/>
</dbReference>
<dbReference type="Proteomes" id="UP000509626">
    <property type="component" value="Chromosome"/>
</dbReference>
<keyword evidence="4" id="KW-0175">Coiled coil</keyword>
<dbReference type="OrthoDB" id="77269at2157"/>
<dbReference type="EMBL" id="CP058579">
    <property type="protein sequence ID" value="QLG61811.1"/>
    <property type="molecule type" value="Genomic_DNA"/>
</dbReference>
<feature type="domain" description="AAA+ ATPase" evidence="6">
    <location>
        <begin position="522"/>
        <end position="660"/>
    </location>
</feature>